<keyword evidence="2" id="KW-0805">Transcription regulation</keyword>
<evidence type="ECO:0000256" key="2">
    <source>
        <dbReference type="ARBA" id="ARBA00022472"/>
    </source>
</evidence>
<dbReference type="GO" id="GO:0003676">
    <property type="term" value="F:nucleic acid binding"/>
    <property type="evidence" value="ECO:0007669"/>
    <property type="project" value="InterPro"/>
</dbReference>
<evidence type="ECO:0000256" key="1">
    <source>
        <dbReference type="ARBA" id="ARBA00007692"/>
    </source>
</evidence>
<dbReference type="InterPro" id="IPR003690">
    <property type="entry name" value="MTERF"/>
</dbReference>
<dbReference type="Gene3D" id="1.25.70.10">
    <property type="entry name" value="Transcription termination factor 3, mitochondrial"/>
    <property type="match status" value="1"/>
</dbReference>
<dbReference type="SMART" id="SM00733">
    <property type="entry name" value="Mterf"/>
    <property type="match status" value="5"/>
</dbReference>
<keyword evidence="5" id="KW-1185">Reference proteome</keyword>
<proteinExistence type="inferred from homology"/>
<dbReference type="PANTHER" id="PTHR13068">
    <property type="entry name" value="CGI-12 PROTEIN-RELATED"/>
    <property type="match status" value="1"/>
</dbReference>
<dbReference type="GO" id="GO:0006353">
    <property type="term" value="P:DNA-templated transcription termination"/>
    <property type="evidence" value="ECO:0007669"/>
    <property type="project" value="UniProtKB-KW"/>
</dbReference>
<comment type="similarity">
    <text evidence="1">Belongs to the mTERF family.</text>
</comment>
<keyword evidence="2" id="KW-0804">Transcription</keyword>
<dbReference type="EMBL" id="OX459125">
    <property type="protein sequence ID" value="CAI9116327.1"/>
    <property type="molecule type" value="Genomic_DNA"/>
</dbReference>
<dbReference type="AlphaFoldDB" id="A0AAV1E9G3"/>
<dbReference type="Pfam" id="PF02536">
    <property type="entry name" value="mTERF"/>
    <property type="match status" value="1"/>
</dbReference>
<name>A0AAV1E9G3_OLDCO</name>
<protein>
    <submittedName>
        <fullName evidence="4">OLC1v1017442C1</fullName>
    </submittedName>
</protein>
<keyword evidence="2" id="KW-0806">Transcription termination</keyword>
<evidence type="ECO:0000313" key="5">
    <source>
        <dbReference type="Proteomes" id="UP001161247"/>
    </source>
</evidence>
<dbReference type="FunFam" id="1.25.70.10:FF:000001">
    <property type="entry name" value="Mitochondrial transcription termination factor-like"/>
    <property type="match status" value="1"/>
</dbReference>
<reference evidence="4" key="1">
    <citation type="submission" date="2023-03" db="EMBL/GenBank/DDBJ databases">
        <authorList>
            <person name="Julca I."/>
        </authorList>
    </citation>
    <scope>NUCLEOTIDE SEQUENCE</scope>
</reference>
<accession>A0AAV1E9G3</accession>
<sequence>MNLQLCKRLILNAVRNTPKPFNNHCPSSHVLFYSTSELKPTTETNRIFDLLRNHGIAPEAVSSAASVLSELKNPEKCDSVLSFLKENGFSKTHLEKLVNSRPRVLAASLDNTIKPKFQILQYLGISAPDIANIITLDPLVLFRSVDNRVVPSIMVLKDILGSISEVAKLLTKPACSLFLRNDLEKNLLPNIKILRSCGVSTDRIIRTMFMSPRFVLSRPEKMQEWIGMADKLGCDRNSLMFIYAVRTLGSMSSATWEVKWDLFRNMGIPEDKMLWMFQKKPQAFAVSDRKIKEVVKVLLDTGKYDVEYITDEPDVFLCSVEKRLKPRLRVLDILESKDLLKQRPRLSTVYKSSNELFVKWFVFPNLDKDPEIKLLYENAFAKVISKPKSSVSSEDIED</sequence>
<gene>
    <name evidence="4" type="ORF">OLC1_LOCUS22657</name>
</gene>
<dbReference type="PANTHER" id="PTHR13068:SF130">
    <property type="entry name" value="TRANSCRIPTION TERMINATION FACTOR MTERF6, CHLOROPLASTIC_MITOCHONDRIAL-LIKE"/>
    <property type="match status" value="1"/>
</dbReference>
<dbReference type="Proteomes" id="UP001161247">
    <property type="component" value="Chromosome 8"/>
</dbReference>
<dbReference type="InterPro" id="IPR038538">
    <property type="entry name" value="MTERF_sf"/>
</dbReference>
<evidence type="ECO:0000313" key="4">
    <source>
        <dbReference type="EMBL" id="CAI9116327.1"/>
    </source>
</evidence>
<organism evidence="4 5">
    <name type="scientific">Oldenlandia corymbosa var. corymbosa</name>
    <dbReference type="NCBI Taxonomy" id="529605"/>
    <lineage>
        <taxon>Eukaryota</taxon>
        <taxon>Viridiplantae</taxon>
        <taxon>Streptophyta</taxon>
        <taxon>Embryophyta</taxon>
        <taxon>Tracheophyta</taxon>
        <taxon>Spermatophyta</taxon>
        <taxon>Magnoliopsida</taxon>
        <taxon>eudicotyledons</taxon>
        <taxon>Gunneridae</taxon>
        <taxon>Pentapetalae</taxon>
        <taxon>asterids</taxon>
        <taxon>lamiids</taxon>
        <taxon>Gentianales</taxon>
        <taxon>Rubiaceae</taxon>
        <taxon>Rubioideae</taxon>
        <taxon>Spermacoceae</taxon>
        <taxon>Hedyotis-Oldenlandia complex</taxon>
        <taxon>Oldenlandia</taxon>
    </lineage>
</organism>
<evidence type="ECO:0000256" key="3">
    <source>
        <dbReference type="ARBA" id="ARBA00022946"/>
    </source>
</evidence>
<keyword evidence="3" id="KW-0809">Transit peptide</keyword>